<gene>
    <name evidence="1" type="ORF">BcellWH2_00197</name>
</gene>
<dbReference type="KEGG" id="bcel:BcellWH2_00197"/>
<accession>A0A0P0GC98</accession>
<reference evidence="1 2" key="1">
    <citation type="journal article" date="2015" name="Science">
        <title>Genetic determinants of in vivo fitness and diet responsiveness in multiple human gut Bacteroides.</title>
        <authorList>
            <person name="Wu M."/>
            <person name="McNulty N.P."/>
            <person name="Rodionov D.A."/>
            <person name="Khoroshkin M.S."/>
            <person name="Griffin N.W."/>
            <person name="Cheng J."/>
            <person name="Latreille P."/>
            <person name="Kerstetter R.A."/>
            <person name="Terrapon N."/>
            <person name="Henrissat B."/>
            <person name="Osterman A.L."/>
            <person name="Gordon J.I."/>
        </authorList>
    </citation>
    <scope>NUCLEOTIDE SEQUENCE [LARGE SCALE GENOMIC DNA]</scope>
    <source>
        <strain evidence="1 2">WH2</strain>
    </source>
</reference>
<sequence length="33" mass="3748">MLLAFNQYPIPYNNMHKVLTVNILCAGGGNFMY</sequence>
<organism evidence="1 2">
    <name type="scientific">Bacteroides cellulosilyticus</name>
    <dbReference type="NCBI Taxonomy" id="246787"/>
    <lineage>
        <taxon>Bacteria</taxon>
        <taxon>Pseudomonadati</taxon>
        <taxon>Bacteroidota</taxon>
        <taxon>Bacteroidia</taxon>
        <taxon>Bacteroidales</taxon>
        <taxon>Bacteroidaceae</taxon>
        <taxon>Bacteroides</taxon>
    </lineage>
</organism>
<proteinExistence type="predicted"/>
<dbReference type="AlphaFoldDB" id="A0A0P0GC98"/>
<protein>
    <submittedName>
        <fullName evidence="1">Uncharacterized protein</fullName>
    </submittedName>
</protein>
<dbReference type="Proteomes" id="UP000061809">
    <property type="component" value="Chromosome"/>
</dbReference>
<dbReference type="EMBL" id="CP012801">
    <property type="protein sequence ID" value="ALJ57473.1"/>
    <property type="molecule type" value="Genomic_DNA"/>
</dbReference>
<evidence type="ECO:0000313" key="1">
    <source>
        <dbReference type="EMBL" id="ALJ57473.1"/>
    </source>
</evidence>
<name>A0A0P0GC98_9BACE</name>
<evidence type="ECO:0000313" key="2">
    <source>
        <dbReference type="Proteomes" id="UP000061809"/>
    </source>
</evidence>